<evidence type="ECO:0000259" key="5">
    <source>
        <dbReference type="Pfam" id="PF00205"/>
    </source>
</evidence>
<evidence type="ECO:0000256" key="4">
    <source>
        <dbReference type="SAM" id="MobiDB-lite"/>
    </source>
</evidence>
<evidence type="ECO:0000256" key="1">
    <source>
        <dbReference type="ARBA" id="ARBA00007812"/>
    </source>
</evidence>
<dbReference type="InterPro" id="IPR012000">
    <property type="entry name" value="Thiamin_PyroP_enz_cen_dom"/>
</dbReference>
<gene>
    <name evidence="8" type="ORF">BDV37DRAFT_284459</name>
</gene>
<keyword evidence="9" id="KW-1185">Reference proteome</keyword>
<dbReference type="AlphaFoldDB" id="A0A5N7D9J5"/>
<dbReference type="GO" id="GO:0000287">
    <property type="term" value="F:magnesium ion binding"/>
    <property type="evidence" value="ECO:0007669"/>
    <property type="project" value="InterPro"/>
</dbReference>
<dbReference type="GO" id="GO:0005948">
    <property type="term" value="C:acetolactate synthase complex"/>
    <property type="evidence" value="ECO:0007669"/>
    <property type="project" value="TreeGrafter"/>
</dbReference>
<keyword evidence="2 3" id="KW-0786">Thiamine pyrophosphate</keyword>
<dbReference type="GO" id="GO:0003984">
    <property type="term" value="F:acetolactate synthase activity"/>
    <property type="evidence" value="ECO:0007669"/>
    <property type="project" value="TreeGrafter"/>
</dbReference>
<dbReference type="CDD" id="cd02002">
    <property type="entry name" value="TPP_BFDC"/>
    <property type="match status" value="1"/>
</dbReference>
<dbReference type="Gene3D" id="3.40.50.970">
    <property type="match status" value="2"/>
</dbReference>
<feature type="domain" description="Thiamine pyrophosphate enzyme TPP-binding" evidence="6">
    <location>
        <begin position="548"/>
        <end position="701"/>
    </location>
</feature>
<dbReference type="GO" id="GO:0030976">
    <property type="term" value="F:thiamine pyrophosphate binding"/>
    <property type="evidence" value="ECO:0007669"/>
    <property type="project" value="InterPro"/>
</dbReference>
<dbReference type="Pfam" id="PF02776">
    <property type="entry name" value="TPP_enzyme_N"/>
    <property type="match status" value="1"/>
</dbReference>
<dbReference type="SUPFAM" id="SSF52518">
    <property type="entry name" value="Thiamin diphosphate-binding fold (THDP-binding)"/>
    <property type="match status" value="2"/>
</dbReference>
<reference evidence="8 9" key="1">
    <citation type="submission" date="2019-04" db="EMBL/GenBank/DDBJ databases">
        <authorList>
            <consortium name="DOE Joint Genome Institute"/>
            <person name="Mondo S."/>
            <person name="Kjaerbolling I."/>
            <person name="Vesth T."/>
            <person name="Frisvad J.C."/>
            <person name="Nybo J.L."/>
            <person name="Theobald S."/>
            <person name="Kildgaard S."/>
            <person name="Isbrandt T."/>
            <person name="Kuo A."/>
            <person name="Sato A."/>
            <person name="Lyhne E.K."/>
            <person name="Kogle M.E."/>
            <person name="Wiebenga A."/>
            <person name="Kun R.S."/>
            <person name="Lubbers R.J."/>
            <person name="Makela M.R."/>
            <person name="Barry K."/>
            <person name="Chovatia M."/>
            <person name="Clum A."/>
            <person name="Daum C."/>
            <person name="Haridas S."/>
            <person name="He G."/>
            <person name="LaButti K."/>
            <person name="Lipzen A."/>
            <person name="Riley R."/>
            <person name="Salamov A."/>
            <person name="Simmons B.A."/>
            <person name="Magnuson J.K."/>
            <person name="Henrissat B."/>
            <person name="Mortensen U.H."/>
            <person name="Larsen T.O."/>
            <person name="Devries R.P."/>
            <person name="Grigoriev I.V."/>
            <person name="Machida M."/>
            <person name="Baker S.E."/>
            <person name="Andersen M.R."/>
            <person name="Cantor M.N."/>
            <person name="Hua S.X."/>
        </authorList>
    </citation>
    <scope>NUCLEOTIDE SEQUENCE [LARGE SCALE GENOMIC DNA]</scope>
    <source>
        <strain evidence="8 9">CBS 119388</strain>
    </source>
</reference>
<dbReference type="Gene3D" id="3.40.50.1220">
    <property type="entry name" value="TPP-binding domain"/>
    <property type="match status" value="1"/>
</dbReference>
<feature type="region of interest" description="Disordered" evidence="4">
    <location>
        <begin position="115"/>
        <end position="134"/>
    </location>
</feature>
<protein>
    <submittedName>
        <fullName evidence="8">Thiamine pyrophosphate enzyme, N-terminal TPP binding domain-containing protein</fullName>
    </submittedName>
</protein>
<comment type="similarity">
    <text evidence="1 3">Belongs to the TPP enzyme family.</text>
</comment>
<accession>A0A5N6I5T0</accession>
<dbReference type="PANTHER" id="PTHR18968:SF164">
    <property type="entry name" value="PYRUVATE DECARBOXYLASE"/>
    <property type="match status" value="1"/>
</dbReference>
<dbReference type="InterPro" id="IPR029035">
    <property type="entry name" value="DHS-like_NAD/FAD-binding_dom"/>
</dbReference>
<evidence type="ECO:0000313" key="9">
    <source>
        <dbReference type="Proteomes" id="UP000325579"/>
    </source>
</evidence>
<accession>A0A5N7D9J5</accession>
<dbReference type="NCBIfam" id="NF006203">
    <property type="entry name" value="PRK08327.1"/>
    <property type="match status" value="1"/>
</dbReference>
<name>A0A5N7D9J5_9EURO</name>
<proteinExistence type="inferred from homology"/>
<dbReference type="RefSeq" id="XP_031939972.1">
    <property type="nucleotide sequence ID" value="XM_032087499.1"/>
</dbReference>
<dbReference type="GO" id="GO:0009099">
    <property type="term" value="P:L-valine biosynthetic process"/>
    <property type="evidence" value="ECO:0007669"/>
    <property type="project" value="TreeGrafter"/>
</dbReference>
<organism evidence="8 9">
    <name type="scientific">Aspergillus pseudonomiae</name>
    <dbReference type="NCBI Taxonomy" id="1506151"/>
    <lineage>
        <taxon>Eukaryota</taxon>
        <taxon>Fungi</taxon>
        <taxon>Dikarya</taxon>
        <taxon>Ascomycota</taxon>
        <taxon>Pezizomycotina</taxon>
        <taxon>Eurotiomycetes</taxon>
        <taxon>Eurotiomycetidae</taxon>
        <taxon>Eurotiales</taxon>
        <taxon>Aspergillaceae</taxon>
        <taxon>Aspergillus</taxon>
        <taxon>Aspergillus subgen. Circumdati</taxon>
    </lineage>
</organism>
<feature type="domain" description="Thiamine pyrophosphate enzyme N-terminal TPP-binding" evidence="7">
    <location>
        <begin position="139"/>
        <end position="270"/>
    </location>
</feature>
<dbReference type="EMBL" id="ML736785">
    <property type="protein sequence ID" value="KAE8402653.1"/>
    <property type="molecule type" value="Genomic_DNA"/>
</dbReference>
<evidence type="ECO:0000256" key="3">
    <source>
        <dbReference type="RuleBase" id="RU362132"/>
    </source>
</evidence>
<dbReference type="Pfam" id="PF02775">
    <property type="entry name" value="TPP_enzyme_C"/>
    <property type="match status" value="1"/>
</dbReference>
<feature type="domain" description="Thiamine pyrophosphate enzyme central" evidence="5">
    <location>
        <begin position="344"/>
        <end position="447"/>
    </location>
</feature>
<dbReference type="GeneID" id="43672190"/>
<dbReference type="Pfam" id="PF00205">
    <property type="entry name" value="TPP_enzyme_M"/>
    <property type="match status" value="1"/>
</dbReference>
<dbReference type="CDD" id="cd07035">
    <property type="entry name" value="TPP_PYR_POX_like"/>
    <property type="match status" value="1"/>
</dbReference>
<dbReference type="InterPro" id="IPR012001">
    <property type="entry name" value="Thiamin_PyroP_enz_TPP-bd_dom"/>
</dbReference>
<dbReference type="InterPro" id="IPR029061">
    <property type="entry name" value="THDP-binding"/>
</dbReference>
<dbReference type="OrthoDB" id="2867507at2759"/>
<dbReference type="PANTHER" id="PTHR18968">
    <property type="entry name" value="THIAMINE PYROPHOSPHATE ENZYMES"/>
    <property type="match status" value="1"/>
</dbReference>
<sequence>MNAPAYFEKDDIAPETGHLVSRSLAVDGDEERKGVIISFNPLHQVLSINMPMGIHEVVHDWVTTEFKVTTVLSGFFTGEELESFIAFPSKALGGVESDNNSEIGDGLDIMEFRSGESANPRKRPHPTEDENINDGGMVTAAEGFFEALSEAGVTHCFVNLGSDHPAMLEAMIKAKQENWSKFPTIITCPSELVALSAALGYAQVTGIPQCVIVHVDCGTLAMGQSVHNASVGRVPVLCFAGLSPFTQNGELLGSRTEFIHWLQDVPDQPAIVRQYCRYSGEIKTGRNIKEMVYRALHFAMSDSKGPVYLTAAREVLEEHVERRFLGEETLSPIVPSALPESEVEFIATALINAKKPLVITGYLGRNPQAPPLLAELCDKLPINVLESVGSDMSMRTDHEAYLGVTITTHPAVCEADVILILDCDVPWIPTAGKPRKGTTVFHLDVDPLKQQMPLFSINATRRLKVSCEIALRQLNAFIDKQDIDRASYTMAFEARANRYLRWRQDLRARESPSQDGMIRVSYLASRLRHHLPDDTVYLVEAVSNAGLIIQHLNLTRPGTLVGSGAGGLGWGGGAALGVKLAKPGAFVCAIVGDGTFLFSQMESVYWIARRYDLPFLLVVLNNGGWNAPKVSALLVHQDGLSSKSNRRDLNISFEPSPDYPGIATAAGSAWGITVKEQDRLDTAIQEAANVVRGGKCAVVEVSVPSIWKED</sequence>
<dbReference type="InterPro" id="IPR011766">
    <property type="entry name" value="TPP_enzyme_TPP-bd"/>
</dbReference>
<dbReference type="SUPFAM" id="SSF52467">
    <property type="entry name" value="DHS-like NAD/FAD-binding domain"/>
    <property type="match status" value="1"/>
</dbReference>
<dbReference type="GO" id="GO:0050660">
    <property type="term" value="F:flavin adenine dinucleotide binding"/>
    <property type="evidence" value="ECO:0007669"/>
    <property type="project" value="TreeGrafter"/>
</dbReference>
<dbReference type="InterPro" id="IPR045229">
    <property type="entry name" value="TPP_enz"/>
</dbReference>
<dbReference type="Proteomes" id="UP000325579">
    <property type="component" value="Unassembled WGS sequence"/>
</dbReference>
<evidence type="ECO:0000259" key="7">
    <source>
        <dbReference type="Pfam" id="PF02776"/>
    </source>
</evidence>
<evidence type="ECO:0000259" key="6">
    <source>
        <dbReference type="Pfam" id="PF02775"/>
    </source>
</evidence>
<evidence type="ECO:0000313" key="8">
    <source>
        <dbReference type="EMBL" id="KAE8402653.1"/>
    </source>
</evidence>
<dbReference type="GO" id="GO:0009097">
    <property type="term" value="P:isoleucine biosynthetic process"/>
    <property type="evidence" value="ECO:0007669"/>
    <property type="project" value="TreeGrafter"/>
</dbReference>
<dbReference type="GO" id="GO:0005739">
    <property type="term" value="C:mitochondrion"/>
    <property type="evidence" value="ECO:0007669"/>
    <property type="project" value="TreeGrafter"/>
</dbReference>
<evidence type="ECO:0000256" key="2">
    <source>
        <dbReference type="ARBA" id="ARBA00023052"/>
    </source>
</evidence>